<evidence type="ECO:0000256" key="1">
    <source>
        <dbReference type="ARBA" id="ARBA00011046"/>
    </source>
</evidence>
<organism evidence="6 7">
    <name type="scientific">Actinospica acidithermotolerans</name>
    <dbReference type="NCBI Taxonomy" id="2828514"/>
    <lineage>
        <taxon>Bacteria</taxon>
        <taxon>Bacillati</taxon>
        <taxon>Actinomycetota</taxon>
        <taxon>Actinomycetes</taxon>
        <taxon>Catenulisporales</taxon>
        <taxon>Actinospicaceae</taxon>
        <taxon>Actinospica</taxon>
    </lineage>
</organism>
<dbReference type="Proteomes" id="UP000676325">
    <property type="component" value="Unassembled WGS sequence"/>
</dbReference>
<feature type="region of interest" description="Disordered" evidence="5">
    <location>
        <begin position="1"/>
        <end position="46"/>
    </location>
</feature>
<evidence type="ECO:0000256" key="3">
    <source>
        <dbReference type="ARBA" id="ARBA00023125"/>
    </source>
</evidence>
<sequence length="228" mass="23366">MSEAPFRQPSQAGGRVRRERPGGGPGDRGDDGPTLPEQGGAGRRAAGELESAVLGVLWNAREPLSPGEVRELLARTDGTGAALSYSTVVTILTRLHEKGSLSRHRDGRAFRYAPVSDEAGLEARRLSQLLDRSADREAVLSRFVADLSERDEELLRSLLGGAADGLIDPQCANGGSTAAGHGHRGSHNGPGHNPEGANGGSMAAGHGLEGGGNGVGSSGPGGDEGKSR</sequence>
<dbReference type="Gene3D" id="1.10.10.10">
    <property type="entry name" value="Winged helix-like DNA-binding domain superfamily/Winged helix DNA-binding domain"/>
    <property type="match status" value="1"/>
</dbReference>
<dbReference type="Pfam" id="PF03965">
    <property type="entry name" value="Penicillinase_R"/>
    <property type="match status" value="1"/>
</dbReference>
<accession>A0A941EER4</accession>
<comment type="caution">
    <text evidence="6">The sequence shown here is derived from an EMBL/GenBank/DDBJ whole genome shotgun (WGS) entry which is preliminary data.</text>
</comment>
<dbReference type="AlphaFoldDB" id="A0A941EER4"/>
<evidence type="ECO:0000313" key="6">
    <source>
        <dbReference type="EMBL" id="MBR7831335.1"/>
    </source>
</evidence>
<feature type="region of interest" description="Disordered" evidence="5">
    <location>
        <begin position="173"/>
        <end position="228"/>
    </location>
</feature>
<dbReference type="InterPro" id="IPR036390">
    <property type="entry name" value="WH_DNA-bd_sf"/>
</dbReference>
<dbReference type="InterPro" id="IPR005650">
    <property type="entry name" value="BlaI_family"/>
</dbReference>
<evidence type="ECO:0000256" key="4">
    <source>
        <dbReference type="ARBA" id="ARBA00023163"/>
    </source>
</evidence>
<dbReference type="EMBL" id="JAGSOH010000215">
    <property type="protein sequence ID" value="MBR7831335.1"/>
    <property type="molecule type" value="Genomic_DNA"/>
</dbReference>
<keyword evidence="2" id="KW-0805">Transcription regulation</keyword>
<dbReference type="GO" id="GO:0003677">
    <property type="term" value="F:DNA binding"/>
    <property type="evidence" value="ECO:0007669"/>
    <property type="project" value="UniProtKB-KW"/>
</dbReference>
<dbReference type="GO" id="GO:0045892">
    <property type="term" value="P:negative regulation of DNA-templated transcription"/>
    <property type="evidence" value="ECO:0007669"/>
    <property type="project" value="InterPro"/>
</dbReference>
<reference evidence="6" key="1">
    <citation type="submission" date="2021-04" db="EMBL/GenBank/DDBJ databases">
        <title>Genome based classification of Actinospica acidithermotolerans sp. nov., an actinobacterium isolated from an Indonesian hot spring.</title>
        <authorList>
            <person name="Kusuma A.B."/>
            <person name="Putra K.E."/>
            <person name="Nafisah S."/>
            <person name="Loh J."/>
            <person name="Nouioui I."/>
            <person name="Goodfellow M."/>
        </authorList>
    </citation>
    <scope>NUCLEOTIDE SEQUENCE</scope>
    <source>
        <strain evidence="6">MGRD01-02</strain>
    </source>
</reference>
<evidence type="ECO:0000256" key="5">
    <source>
        <dbReference type="SAM" id="MobiDB-lite"/>
    </source>
</evidence>
<keyword evidence="4" id="KW-0804">Transcription</keyword>
<evidence type="ECO:0000313" key="7">
    <source>
        <dbReference type="Proteomes" id="UP000676325"/>
    </source>
</evidence>
<gene>
    <name evidence="6" type="ORF">KDK95_33835</name>
</gene>
<protein>
    <submittedName>
        <fullName evidence="6">BlaI/MecI/CopY family transcriptional regulator</fullName>
    </submittedName>
</protein>
<feature type="compositionally biased region" description="Gly residues" evidence="5">
    <location>
        <begin position="207"/>
        <end position="222"/>
    </location>
</feature>
<comment type="similarity">
    <text evidence="1">Belongs to the BlaI transcriptional regulatory family.</text>
</comment>
<keyword evidence="7" id="KW-1185">Reference proteome</keyword>
<name>A0A941EER4_9ACTN</name>
<proteinExistence type="inferred from homology"/>
<evidence type="ECO:0000256" key="2">
    <source>
        <dbReference type="ARBA" id="ARBA00023015"/>
    </source>
</evidence>
<keyword evidence="3" id="KW-0238">DNA-binding</keyword>
<dbReference type="InterPro" id="IPR036388">
    <property type="entry name" value="WH-like_DNA-bd_sf"/>
</dbReference>
<dbReference type="SUPFAM" id="SSF46785">
    <property type="entry name" value="Winged helix' DNA-binding domain"/>
    <property type="match status" value="1"/>
</dbReference>